<dbReference type="Proteomes" id="UP000294834">
    <property type="component" value="Unassembled WGS sequence"/>
</dbReference>
<evidence type="ECO:0000313" key="4">
    <source>
        <dbReference type="Proteomes" id="UP000294527"/>
    </source>
</evidence>
<dbReference type="InterPro" id="IPR051706">
    <property type="entry name" value="Glycosyltransferase_domain"/>
</dbReference>
<dbReference type="RefSeq" id="WP_008652425.1">
    <property type="nucleotide sequence ID" value="NZ_CAXSRD010000002.1"/>
</dbReference>
<proteinExistence type="predicted"/>
<dbReference type="InterPro" id="IPR029044">
    <property type="entry name" value="Nucleotide-diphossugar_trans"/>
</dbReference>
<evidence type="ECO:0000313" key="2">
    <source>
        <dbReference type="EMBL" id="TDA76350.1"/>
    </source>
</evidence>
<accession>A0A4R4HR70</accession>
<dbReference type="EMBL" id="SLTX01000001">
    <property type="protein sequence ID" value="TDB07316.1"/>
    <property type="molecule type" value="Genomic_DNA"/>
</dbReference>
<evidence type="ECO:0000313" key="3">
    <source>
        <dbReference type="EMBL" id="TDB07316.1"/>
    </source>
</evidence>
<protein>
    <recommendedName>
        <fullName evidence="6">Glycosyl transferase</fullName>
    </recommendedName>
</protein>
<evidence type="ECO:0000256" key="1">
    <source>
        <dbReference type="ARBA" id="ARBA00022679"/>
    </source>
</evidence>
<organism evidence="2 4">
    <name type="scientific">Phocaeicola dorei</name>
    <dbReference type="NCBI Taxonomy" id="357276"/>
    <lineage>
        <taxon>Bacteria</taxon>
        <taxon>Pseudomonadati</taxon>
        <taxon>Bacteroidota</taxon>
        <taxon>Bacteroidia</taxon>
        <taxon>Bacteroidales</taxon>
        <taxon>Bacteroidaceae</taxon>
        <taxon>Phocaeicola</taxon>
    </lineage>
</organism>
<gene>
    <name evidence="2" type="ORF">E1I98_08260</name>
    <name evidence="3" type="ORF">E1J06_07780</name>
</gene>
<evidence type="ECO:0000313" key="5">
    <source>
        <dbReference type="Proteomes" id="UP000294834"/>
    </source>
</evidence>
<comment type="caution">
    <text evidence="2">The sequence shown here is derived from an EMBL/GenBank/DDBJ whole genome shotgun (WGS) entry which is preliminary data.</text>
</comment>
<dbReference type="AlphaFoldDB" id="A0A4R4HR70"/>
<dbReference type="EMBL" id="SLTU01000001">
    <property type="protein sequence ID" value="TDA76350.1"/>
    <property type="molecule type" value="Genomic_DNA"/>
</dbReference>
<dbReference type="PANTHER" id="PTHR32385">
    <property type="entry name" value="MANNOSYL PHOSPHORYLINOSITOL CERAMIDE SYNTHASE"/>
    <property type="match status" value="1"/>
</dbReference>
<dbReference type="Gene3D" id="3.90.550.20">
    <property type="match status" value="1"/>
</dbReference>
<dbReference type="GO" id="GO:0016020">
    <property type="term" value="C:membrane"/>
    <property type="evidence" value="ECO:0007669"/>
    <property type="project" value="GOC"/>
</dbReference>
<dbReference type="SUPFAM" id="SSF53448">
    <property type="entry name" value="Nucleotide-diphospho-sugar transferases"/>
    <property type="match status" value="1"/>
</dbReference>
<name>A0A4R4HR70_9BACT</name>
<dbReference type="GO" id="GO:0051999">
    <property type="term" value="P:mannosyl-inositol phosphorylceramide biosynthetic process"/>
    <property type="evidence" value="ECO:0007669"/>
    <property type="project" value="TreeGrafter"/>
</dbReference>
<dbReference type="Proteomes" id="UP000294527">
    <property type="component" value="Unassembled WGS sequence"/>
</dbReference>
<dbReference type="Pfam" id="PF04488">
    <property type="entry name" value="Gly_transf_sug"/>
    <property type="match status" value="1"/>
</dbReference>
<reference evidence="4 5" key="1">
    <citation type="journal article" date="2019" name="Nat. Microbiol.">
        <title>Genomic variation and strain-specific functional adaptation in the human gut microbiome during early life.</title>
        <authorList>
            <person name="Vatanen T."/>
            <person name="Plichta D.R."/>
            <person name="Somani J."/>
            <person name="Munch P.C."/>
            <person name="Arthur T.D."/>
            <person name="Hall A.B."/>
            <person name="Rudolf S."/>
            <person name="Oakeley E.J."/>
            <person name="Ke X."/>
            <person name="Young R.A."/>
            <person name="Haiser H.J."/>
            <person name="Kolde R."/>
            <person name="Yassour M."/>
            <person name="Luopajarvi K."/>
            <person name="Siljander H."/>
            <person name="Virtanen S.M."/>
            <person name="Ilonen J."/>
            <person name="Uibo R."/>
            <person name="Tillmann V."/>
            <person name="Mokurov S."/>
            <person name="Dorshakova N."/>
            <person name="Porter J.A."/>
            <person name="McHardy A.C."/>
            <person name="Lahdesmaki H."/>
            <person name="Vlamakis H."/>
            <person name="Huttenhower C."/>
            <person name="Knip M."/>
            <person name="Xavier R.J."/>
        </authorList>
    </citation>
    <scope>NUCLEOTIDE SEQUENCE [LARGE SCALE GENOMIC DNA]</scope>
    <source>
        <strain evidence="2 4">RJX1047</strain>
        <strain evidence="3 5">RJX1052</strain>
    </source>
</reference>
<evidence type="ECO:0008006" key="6">
    <source>
        <dbReference type="Google" id="ProtNLM"/>
    </source>
</evidence>
<dbReference type="InterPro" id="IPR007577">
    <property type="entry name" value="GlycoTrfase_DXD_sugar-bd_CS"/>
</dbReference>
<dbReference type="PANTHER" id="PTHR32385:SF15">
    <property type="entry name" value="INOSITOL PHOSPHOCERAMIDE MANNOSYLTRANSFERASE 1"/>
    <property type="match status" value="1"/>
</dbReference>
<keyword evidence="1" id="KW-0808">Transferase</keyword>
<dbReference type="GO" id="GO:0000030">
    <property type="term" value="F:mannosyltransferase activity"/>
    <property type="evidence" value="ECO:0007669"/>
    <property type="project" value="TreeGrafter"/>
</dbReference>
<sequence>MIPKIIHYIWIGKNPLPKEMQECLDSWKRYMPEYELKCWDDSTLGEFSNVFMNEALEEHKFAFASDVIRLYVIYKYGGIYMDTDVMVYKSFNPLLENHAFIGRENSMHQTGHTMEVYLATCCFGAEKGNSFIKRCLDYYEGRHFITSCDRSLPACLRMDMTLNSYLFTVFAKEIGFKSSVLADYVQKCQDNVLTIFPQRYFDSTKYTSDTFTKHLALGTWREGKKKVYTYMWKDKIEWRVRAVVESLLRRYKYIMLKLE</sequence>